<proteinExistence type="predicted"/>
<reference evidence="1 2" key="1">
    <citation type="submission" date="2022-08" db="EMBL/GenBank/DDBJ databases">
        <authorList>
            <person name="Zeman M."/>
            <person name="Kubasova T."/>
        </authorList>
    </citation>
    <scope>NUCLEOTIDE SEQUENCE [LARGE SCALE GENOMIC DNA]</scope>
    <source>
        <strain evidence="1 2">ET62</strain>
    </source>
</reference>
<dbReference type="RefSeq" id="WP_258335946.1">
    <property type="nucleotide sequence ID" value="NZ_JANRHJ010000011.1"/>
</dbReference>
<evidence type="ECO:0000313" key="2">
    <source>
        <dbReference type="Proteomes" id="UP001204579"/>
    </source>
</evidence>
<protein>
    <submittedName>
        <fullName evidence="1">Uncharacterized protein</fullName>
    </submittedName>
</protein>
<evidence type="ECO:0000313" key="1">
    <source>
        <dbReference type="EMBL" id="MCR8874434.1"/>
    </source>
</evidence>
<dbReference type="AlphaFoldDB" id="A0AAW5N9Z5"/>
<dbReference type="EMBL" id="JANRHJ010000011">
    <property type="protein sequence ID" value="MCR8874434.1"/>
    <property type="molecule type" value="Genomic_DNA"/>
</dbReference>
<accession>A0AAW5N9Z5</accession>
<name>A0AAW5N9Z5_9BACT</name>
<dbReference type="Proteomes" id="UP001204579">
    <property type="component" value="Unassembled WGS sequence"/>
</dbReference>
<sequence>MALEIKAIPTLRGKEAERFVKEADKAYQNKGKTDFSKQVKIACAILKKANML</sequence>
<organism evidence="1 2">
    <name type="scientific">Phocaeicola barnesiae</name>
    <dbReference type="NCBI Taxonomy" id="376804"/>
    <lineage>
        <taxon>Bacteria</taxon>
        <taxon>Pseudomonadati</taxon>
        <taxon>Bacteroidota</taxon>
        <taxon>Bacteroidia</taxon>
        <taxon>Bacteroidales</taxon>
        <taxon>Bacteroidaceae</taxon>
        <taxon>Phocaeicola</taxon>
    </lineage>
</organism>
<comment type="caution">
    <text evidence="1">The sequence shown here is derived from an EMBL/GenBank/DDBJ whole genome shotgun (WGS) entry which is preliminary data.</text>
</comment>
<keyword evidence="2" id="KW-1185">Reference proteome</keyword>
<gene>
    <name evidence="1" type="ORF">NW209_10470</name>
</gene>